<feature type="non-terminal residue" evidence="6">
    <location>
        <position position="1"/>
    </location>
</feature>
<dbReference type="GO" id="GO:0005524">
    <property type="term" value="F:ATP binding"/>
    <property type="evidence" value="ECO:0007669"/>
    <property type="project" value="UniProtKB-KW"/>
</dbReference>
<dbReference type="Pfam" id="PF00162">
    <property type="entry name" value="PGK"/>
    <property type="match status" value="1"/>
</dbReference>
<dbReference type="GO" id="GO:0006096">
    <property type="term" value="P:glycolytic process"/>
    <property type="evidence" value="ECO:0007669"/>
    <property type="project" value="InterPro"/>
</dbReference>
<dbReference type="Gene3D" id="3.40.50.1260">
    <property type="entry name" value="Phosphoglycerate kinase, N-terminal domain"/>
    <property type="match status" value="1"/>
</dbReference>
<dbReference type="InterPro" id="IPR001576">
    <property type="entry name" value="Phosphoglycerate_kinase"/>
</dbReference>
<sequence>VGGGDTTVIIERLYLDHYIDFISTGGGAMLEFLCGESLPGIEALRS</sequence>
<dbReference type="InterPro" id="IPR036043">
    <property type="entry name" value="Phosphoglycerate_kinase_sf"/>
</dbReference>
<accession>A0A1G2PUZ5</accession>
<evidence type="ECO:0000256" key="1">
    <source>
        <dbReference type="ARBA" id="ARBA00013061"/>
    </source>
</evidence>
<protein>
    <recommendedName>
        <fullName evidence="1">phosphoglycerate kinase</fullName>
        <ecNumber evidence="1">2.7.2.3</ecNumber>
    </recommendedName>
</protein>
<evidence type="ECO:0000256" key="2">
    <source>
        <dbReference type="ARBA" id="ARBA00022679"/>
    </source>
</evidence>
<evidence type="ECO:0000313" key="6">
    <source>
        <dbReference type="EMBL" id="OHA52113.1"/>
    </source>
</evidence>
<keyword evidence="4 6" id="KW-0418">Kinase</keyword>
<keyword evidence="2" id="KW-0808">Transferase</keyword>
<evidence type="ECO:0000256" key="5">
    <source>
        <dbReference type="ARBA" id="ARBA00022840"/>
    </source>
</evidence>
<dbReference type="AlphaFoldDB" id="A0A1G2PUZ5"/>
<keyword evidence="5" id="KW-0067">ATP-binding</keyword>
<organism evidence="6 7">
    <name type="scientific">Candidatus Terrybacteria bacterium RIFCSPLOWO2_01_FULL_40_23</name>
    <dbReference type="NCBI Taxonomy" id="1802366"/>
    <lineage>
        <taxon>Bacteria</taxon>
        <taxon>Candidatus Terryibacteriota</taxon>
    </lineage>
</organism>
<evidence type="ECO:0000256" key="4">
    <source>
        <dbReference type="ARBA" id="ARBA00022777"/>
    </source>
</evidence>
<dbReference type="InterPro" id="IPR015824">
    <property type="entry name" value="Phosphoglycerate_kinase_N"/>
</dbReference>
<evidence type="ECO:0000313" key="7">
    <source>
        <dbReference type="Proteomes" id="UP000176951"/>
    </source>
</evidence>
<reference evidence="6 7" key="1">
    <citation type="journal article" date="2016" name="Nat. Commun.">
        <title>Thousands of microbial genomes shed light on interconnected biogeochemical processes in an aquifer system.</title>
        <authorList>
            <person name="Anantharaman K."/>
            <person name="Brown C.T."/>
            <person name="Hug L.A."/>
            <person name="Sharon I."/>
            <person name="Castelle C.J."/>
            <person name="Probst A.J."/>
            <person name="Thomas B.C."/>
            <person name="Singh A."/>
            <person name="Wilkins M.J."/>
            <person name="Karaoz U."/>
            <person name="Brodie E.L."/>
            <person name="Williams K.H."/>
            <person name="Hubbard S.S."/>
            <person name="Banfield J.F."/>
        </authorList>
    </citation>
    <scope>NUCLEOTIDE SEQUENCE [LARGE SCALE GENOMIC DNA]</scope>
</reference>
<proteinExistence type="predicted"/>
<comment type="caution">
    <text evidence="6">The sequence shown here is derived from an EMBL/GenBank/DDBJ whole genome shotgun (WGS) entry which is preliminary data.</text>
</comment>
<gene>
    <name evidence="6" type="ORF">A3A97_00750</name>
</gene>
<keyword evidence="3" id="KW-0547">Nucleotide-binding</keyword>
<evidence type="ECO:0000256" key="3">
    <source>
        <dbReference type="ARBA" id="ARBA00022741"/>
    </source>
</evidence>
<dbReference type="Proteomes" id="UP000176951">
    <property type="component" value="Unassembled WGS sequence"/>
</dbReference>
<dbReference type="EMBL" id="MHSW01000013">
    <property type="protein sequence ID" value="OHA52113.1"/>
    <property type="molecule type" value="Genomic_DNA"/>
</dbReference>
<name>A0A1G2PUZ5_9BACT</name>
<dbReference type="EC" id="2.7.2.3" evidence="1"/>
<dbReference type="GO" id="GO:0004618">
    <property type="term" value="F:phosphoglycerate kinase activity"/>
    <property type="evidence" value="ECO:0007669"/>
    <property type="project" value="UniProtKB-EC"/>
</dbReference>
<dbReference type="SUPFAM" id="SSF53748">
    <property type="entry name" value="Phosphoglycerate kinase"/>
    <property type="match status" value="1"/>
</dbReference>